<dbReference type="Pfam" id="PF01477">
    <property type="entry name" value="PLAT"/>
    <property type="match status" value="1"/>
</dbReference>
<keyword evidence="5 8" id="KW-1133">Transmembrane helix</keyword>
<dbReference type="KEGG" id="dan:6496439"/>
<evidence type="ECO:0000256" key="2">
    <source>
        <dbReference type="ARBA" id="ARBA00007200"/>
    </source>
</evidence>
<dbReference type="Proteomes" id="UP000007801">
    <property type="component" value="Unassembled WGS sequence"/>
</dbReference>
<comment type="caution">
    <text evidence="7">Lacks conserved residue(s) required for the propagation of feature annotation.</text>
</comment>
<dbReference type="InterPro" id="IPR001024">
    <property type="entry name" value="PLAT/LH2_dom"/>
</dbReference>
<keyword evidence="6 8" id="KW-0472">Membrane</keyword>
<dbReference type="STRING" id="7217.B3MFP7"/>
<evidence type="ECO:0000256" key="7">
    <source>
        <dbReference type="PROSITE-ProRule" id="PRU00152"/>
    </source>
</evidence>
<dbReference type="InterPro" id="IPR036392">
    <property type="entry name" value="PLAT/LH2_dom_sf"/>
</dbReference>
<dbReference type="GeneID" id="6496439"/>
<evidence type="ECO:0008006" key="14">
    <source>
        <dbReference type="Google" id="ProtNLM"/>
    </source>
</evidence>
<proteinExistence type="inferred from homology"/>
<evidence type="ECO:0000256" key="4">
    <source>
        <dbReference type="ARBA" id="ARBA00022737"/>
    </source>
</evidence>
<evidence type="ECO:0000256" key="8">
    <source>
        <dbReference type="SAM" id="Phobius"/>
    </source>
</evidence>
<dbReference type="InterPro" id="IPR002859">
    <property type="entry name" value="PKD/REJ-like"/>
</dbReference>
<dbReference type="PANTHER" id="PTHR46730:SF1">
    <property type="entry name" value="PLAT DOMAIN-CONTAINING PROTEIN"/>
    <property type="match status" value="1"/>
</dbReference>
<feature type="domain" description="REJ" evidence="11">
    <location>
        <begin position="265"/>
        <end position="550"/>
    </location>
</feature>
<dbReference type="PROSITE" id="PS50095">
    <property type="entry name" value="PLAT"/>
    <property type="match status" value="1"/>
</dbReference>
<evidence type="ECO:0000259" key="10">
    <source>
        <dbReference type="PROSITE" id="PS50095"/>
    </source>
</evidence>
<dbReference type="eggNOG" id="ENOG502QUWX">
    <property type="taxonomic scope" value="Eukaryota"/>
</dbReference>
<feature type="transmembrane region" description="Helical" evidence="8">
    <location>
        <begin position="1101"/>
        <end position="1122"/>
    </location>
</feature>
<feature type="transmembrane region" description="Helical" evidence="8">
    <location>
        <begin position="1317"/>
        <end position="1337"/>
    </location>
</feature>
<gene>
    <name evidence="12" type="primary">Dana\GF13601</name>
    <name evidence="12" type="synonym">dana_GLEANR_13612</name>
    <name evidence="12" type="ORF">GF13601</name>
</gene>
<dbReference type="PANTHER" id="PTHR46730">
    <property type="entry name" value="POLYCYSTIN-1"/>
    <property type="match status" value="1"/>
</dbReference>
<evidence type="ECO:0000256" key="1">
    <source>
        <dbReference type="ARBA" id="ARBA00004141"/>
    </source>
</evidence>
<dbReference type="GO" id="GO:0005886">
    <property type="term" value="C:plasma membrane"/>
    <property type="evidence" value="ECO:0007669"/>
    <property type="project" value="TreeGrafter"/>
</dbReference>
<evidence type="ECO:0000256" key="6">
    <source>
        <dbReference type="ARBA" id="ARBA00023136"/>
    </source>
</evidence>
<sequence>MSLSNYPKKILLLLSLYLTLGSAQISELEMAKIKVYCNEDVPYGQPTPIVITMEMLPVKNSITLHLSTPSYLLAYLEVGSGVQREMPPKFEKTPSISGNLSTLGIKTKMKPEYENGFLANFMAIFWSITDRLLTLIGRVPSLPWIYDVTESIRINVNPAEHCVPQLTLQKCSDPMKPKRVLITRNLIMKPKFLDTCNLTIKTVFHWRFTDVIGLTQFSSYSTSNPRLTLKEYSLGFPTSYEMWRNLLVLTVEGQVDDYSFAARCYLKVIMGGVEAVITGGTTRSAQRNQVLWLNGSRSQDLSKKSTDTQFSSYHWSCYSFDDKDNPICRQNISKDAVFSIPEFSFRRECRYVFTLKVSRDDDPKVTSQKYQSITMTDSKVLDITIECVWNCQMDLVSPSSDVQLRAKCTNCFGKNLKYKWYVGRKKPLTSKLLAMYLGSASNKTQINLVVSATDGSFGRDVRTLIRNPGPSQGKCFVSPTEGQEALTPFIPCCQNFFTLNNPIEYWYYAGPVFLDSCFDCSCEVHLPITKFIKVLVCDVVLVCRPSWISVNVTALDNIPVHPPMELWKYITNPPYNILNLLEEGLFLRYFQTIQSMADRVNEVDSAIVLLSSLKGYQSYSRGSLGKLANLTLTLAKRLQPFNMKKQAVLTYVVRKINNNFQEIFENDNIMSILAEKPLIKTTLACLKVYDIMKKLSNITPPPPSPIYRLYRTARLAGKLDQKLIDHLAIEIKKLSNGPMAVEWLSWLNTTWETDRLHGYLGYSRRRDFRAHLDDHDVVIQNFYPSISLSVVCVVAVPHKTFHIDTADGYQTVYFTPEFLEEFWETDEIPLCIKVISVKRRLKWWYPTERMPSFVLLSVRIFQYNDSFTQEVHLRQSTISFRQVLPEVIEFEALVDEPLAKIGKQVPMSKRKEEGHLSHTVDQAGIYMNLMQKVTLKNLKDVRIYRTLLNKHTMLAVHFVSTTHPLQVMVTLEKQPLFSQLSKSSCFIPVSNNCKVVLLRNNCSKAMRAYVAVQIVHNVTISAGEANFAFAFQLRFCEYWRYSMPPDKQHWRHYHCIPSMDKDVKMGLFCSCKLLSTYTAYTHFIPPVLIPINPFLEIKLNYILISAYIILLALLIPWLIWLINNRNQLPNRAVFHRLVDLDDKAMKTRKVHDLWVLIKTGGFINSETTASIRITFQSRYGHRINMTQDPEHIRFKRNTTNTLWLKTRDIRIPTKLFISHNNNGRFPSWFLRRIEIDDIQTGESQVFIARRWITRNHGIVLQSELIFKRGDSRFIGTRRRRFALIFEMLWNNWSLWHPITAGWRDTNHYPNISRAKRACIFISKILVTFTICICYFGLTTEESLQLIRNQIIALEDVIKLSLICGITETILQSLMEQIIRRFG</sequence>
<evidence type="ECO:0000259" key="11">
    <source>
        <dbReference type="PROSITE" id="PS51111"/>
    </source>
</evidence>
<dbReference type="SUPFAM" id="SSF49723">
    <property type="entry name" value="Lipase/lipooxygenase domain (PLAT/LH2 domain)"/>
    <property type="match status" value="1"/>
</dbReference>
<name>B3MFP7_DROAN</name>
<dbReference type="InterPro" id="IPR014010">
    <property type="entry name" value="REJ_dom"/>
</dbReference>
<comment type="similarity">
    <text evidence="2">Belongs to the polycystin family.</text>
</comment>
<organism evidence="12 13">
    <name type="scientific">Drosophila ananassae</name>
    <name type="common">Fruit fly</name>
    <dbReference type="NCBI Taxonomy" id="7217"/>
    <lineage>
        <taxon>Eukaryota</taxon>
        <taxon>Metazoa</taxon>
        <taxon>Ecdysozoa</taxon>
        <taxon>Arthropoda</taxon>
        <taxon>Hexapoda</taxon>
        <taxon>Insecta</taxon>
        <taxon>Pterygota</taxon>
        <taxon>Neoptera</taxon>
        <taxon>Endopterygota</taxon>
        <taxon>Diptera</taxon>
        <taxon>Brachycera</taxon>
        <taxon>Muscomorpha</taxon>
        <taxon>Ephydroidea</taxon>
        <taxon>Drosophilidae</taxon>
        <taxon>Drosophila</taxon>
        <taxon>Sophophora</taxon>
    </lineage>
</organism>
<keyword evidence="4" id="KW-0677">Repeat</keyword>
<dbReference type="PROSITE" id="PS51111">
    <property type="entry name" value="REJ"/>
    <property type="match status" value="1"/>
</dbReference>
<evidence type="ECO:0000256" key="5">
    <source>
        <dbReference type="ARBA" id="ARBA00022989"/>
    </source>
</evidence>
<dbReference type="GO" id="GO:0006816">
    <property type="term" value="P:calcium ion transport"/>
    <property type="evidence" value="ECO:0007669"/>
    <property type="project" value="TreeGrafter"/>
</dbReference>
<reference evidence="12 13" key="1">
    <citation type="journal article" date="2007" name="Nature">
        <title>Evolution of genes and genomes on the Drosophila phylogeny.</title>
        <authorList>
            <consortium name="Drosophila 12 Genomes Consortium"/>
            <person name="Clark A.G."/>
            <person name="Eisen M.B."/>
            <person name="Smith D.R."/>
            <person name="Bergman C.M."/>
            <person name="Oliver B."/>
            <person name="Markow T.A."/>
            <person name="Kaufman T.C."/>
            <person name="Kellis M."/>
            <person name="Gelbart W."/>
            <person name="Iyer V.N."/>
            <person name="Pollard D.A."/>
            <person name="Sackton T.B."/>
            <person name="Larracuente A.M."/>
            <person name="Singh N.D."/>
            <person name="Abad J.P."/>
            <person name="Abt D.N."/>
            <person name="Adryan B."/>
            <person name="Aguade M."/>
            <person name="Akashi H."/>
            <person name="Anderson W.W."/>
            <person name="Aquadro C.F."/>
            <person name="Ardell D.H."/>
            <person name="Arguello R."/>
            <person name="Artieri C.G."/>
            <person name="Barbash D.A."/>
            <person name="Barker D."/>
            <person name="Barsanti P."/>
            <person name="Batterham P."/>
            <person name="Batzoglou S."/>
            <person name="Begun D."/>
            <person name="Bhutkar A."/>
            <person name="Blanco E."/>
            <person name="Bosak S.A."/>
            <person name="Bradley R.K."/>
            <person name="Brand A.D."/>
            <person name="Brent M.R."/>
            <person name="Brooks A.N."/>
            <person name="Brown R.H."/>
            <person name="Butlin R.K."/>
            <person name="Caggese C."/>
            <person name="Calvi B.R."/>
            <person name="Bernardo de Carvalho A."/>
            <person name="Caspi A."/>
            <person name="Castrezana S."/>
            <person name="Celniker S.E."/>
            <person name="Chang J.L."/>
            <person name="Chapple C."/>
            <person name="Chatterji S."/>
            <person name="Chinwalla A."/>
            <person name="Civetta A."/>
            <person name="Clifton S.W."/>
            <person name="Comeron J.M."/>
            <person name="Costello J.C."/>
            <person name="Coyne J.A."/>
            <person name="Daub J."/>
            <person name="David R.G."/>
            <person name="Delcher A.L."/>
            <person name="Delehaunty K."/>
            <person name="Do C.B."/>
            <person name="Ebling H."/>
            <person name="Edwards K."/>
            <person name="Eickbush T."/>
            <person name="Evans J.D."/>
            <person name="Filipski A."/>
            <person name="Findeiss S."/>
            <person name="Freyhult E."/>
            <person name="Fulton L."/>
            <person name="Fulton R."/>
            <person name="Garcia A.C."/>
            <person name="Gardiner A."/>
            <person name="Garfield D.A."/>
            <person name="Garvin B.E."/>
            <person name="Gibson G."/>
            <person name="Gilbert D."/>
            <person name="Gnerre S."/>
            <person name="Godfrey J."/>
            <person name="Good R."/>
            <person name="Gotea V."/>
            <person name="Gravely B."/>
            <person name="Greenberg A.J."/>
            <person name="Griffiths-Jones S."/>
            <person name="Gross S."/>
            <person name="Guigo R."/>
            <person name="Gustafson E.A."/>
            <person name="Haerty W."/>
            <person name="Hahn M.W."/>
            <person name="Halligan D.L."/>
            <person name="Halpern A.L."/>
            <person name="Halter G.M."/>
            <person name="Han M.V."/>
            <person name="Heger A."/>
            <person name="Hillier L."/>
            <person name="Hinrichs A.S."/>
            <person name="Holmes I."/>
            <person name="Hoskins R.A."/>
            <person name="Hubisz M.J."/>
            <person name="Hultmark D."/>
            <person name="Huntley M.A."/>
            <person name="Jaffe D.B."/>
            <person name="Jagadeeshan S."/>
            <person name="Jeck W.R."/>
            <person name="Johnson J."/>
            <person name="Jones C.D."/>
            <person name="Jordan W.C."/>
            <person name="Karpen G.H."/>
            <person name="Kataoka E."/>
            <person name="Keightley P.D."/>
            <person name="Kheradpour P."/>
            <person name="Kirkness E.F."/>
            <person name="Koerich L.B."/>
            <person name="Kristiansen K."/>
            <person name="Kudrna D."/>
            <person name="Kulathinal R.J."/>
            <person name="Kumar S."/>
            <person name="Kwok R."/>
            <person name="Lander E."/>
            <person name="Langley C.H."/>
            <person name="Lapoint R."/>
            <person name="Lazzaro B.P."/>
            <person name="Lee S.J."/>
            <person name="Levesque L."/>
            <person name="Li R."/>
            <person name="Lin C.F."/>
            <person name="Lin M.F."/>
            <person name="Lindblad-Toh K."/>
            <person name="Llopart A."/>
            <person name="Long M."/>
            <person name="Low L."/>
            <person name="Lozovsky E."/>
            <person name="Lu J."/>
            <person name="Luo M."/>
            <person name="Machado C.A."/>
            <person name="Makalowski W."/>
            <person name="Marzo M."/>
            <person name="Matsuda M."/>
            <person name="Matzkin L."/>
            <person name="McAllister B."/>
            <person name="McBride C.S."/>
            <person name="McKernan B."/>
            <person name="McKernan K."/>
            <person name="Mendez-Lago M."/>
            <person name="Minx P."/>
            <person name="Mollenhauer M.U."/>
            <person name="Montooth K."/>
            <person name="Mount S.M."/>
            <person name="Mu X."/>
            <person name="Myers E."/>
            <person name="Negre B."/>
            <person name="Newfeld S."/>
            <person name="Nielsen R."/>
            <person name="Noor M.A."/>
            <person name="O'Grady P."/>
            <person name="Pachter L."/>
            <person name="Papaceit M."/>
            <person name="Parisi M.J."/>
            <person name="Parisi M."/>
            <person name="Parts L."/>
            <person name="Pedersen J.S."/>
            <person name="Pesole G."/>
            <person name="Phillippy A.M."/>
            <person name="Ponting C.P."/>
            <person name="Pop M."/>
            <person name="Porcelli D."/>
            <person name="Powell J.R."/>
            <person name="Prohaska S."/>
            <person name="Pruitt K."/>
            <person name="Puig M."/>
            <person name="Quesneville H."/>
            <person name="Ram K.R."/>
            <person name="Rand D."/>
            <person name="Rasmussen M.D."/>
            <person name="Reed L.K."/>
            <person name="Reenan R."/>
            <person name="Reily A."/>
            <person name="Remington K.A."/>
            <person name="Rieger T.T."/>
            <person name="Ritchie M.G."/>
            <person name="Robin C."/>
            <person name="Rogers Y.H."/>
            <person name="Rohde C."/>
            <person name="Rozas J."/>
            <person name="Rubenfield M.J."/>
            <person name="Ruiz A."/>
            <person name="Russo S."/>
            <person name="Salzberg S.L."/>
            <person name="Sanchez-Gracia A."/>
            <person name="Saranga D.J."/>
            <person name="Sato H."/>
            <person name="Schaeffer S.W."/>
            <person name="Schatz M.C."/>
            <person name="Schlenke T."/>
            <person name="Schwartz R."/>
            <person name="Segarra C."/>
            <person name="Singh R.S."/>
            <person name="Sirot L."/>
            <person name="Sirota M."/>
            <person name="Sisneros N.B."/>
            <person name="Smith C.D."/>
            <person name="Smith T.F."/>
            <person name="Spieth J."/>
            <person name="Stage D.E."/>
            <person name="Stark A."/>
            <person name="Stephan W."/>
            <person name="Strausberg R.L."/>
            <person name="Strempel S."/>
            <person name="Sturgill D."/>
            <person name="Sutton G."/>
            <person name="Sutton G.G."/>
            <person name="Tao W."/>
            <person name="Teichmann S."/>
            <person name="Tobari Y.N."/>
            <person name="Tomimura Y."/>
            <person name="Tsolas J.M."/>
            <person name="Valente V.L."/>
            <person name="Venter E."/>
            <person name="Venter J.C."/>
            <person name="Vicario S."/>
            <person name="Vieira F.G."/>
            <person name="Vilella A.J."/>
            <person name="Villasante A."/>
            <person name="Walenz B."/>
            <person name="Wang J."/>
            <person name="Wasserman M."/>
            <person name="Watts T."/>
            <person name="Wilson D."/>
            <person name="Wilson R.K."/>
            <person name="Wing R.A."/>
            <person name="Wolfner M.F."/>
            <person name="Wong A."/>
            <person name="Wong G.K."/>
            <person name="Wu C.I."/>
            <person name="Wu G."/>
            <person name="Yamamoto D."/>
            <person name="Yang H.P."/>
            <person name="Yang S.P."/>
            <person name="Yorke J.A."/>
            <person name="Yoshida K."/>
            <person name="Zdobnov E."/>
            <person name="Zhang P."/>
            <person name="Zhang Y."/>
            <person name="Zimin A.V."/>
            <person name="Baldwin J."/>
            <person name="Abdouelleil A."/>
            <person name="Abdulkadir J."/>
            <person name="Abebe A."/>
            <person name="Abera B."/>
            <person name="Abreu J."/>
            <person name="Acer S.C."/>
            <person name="Aftuck L."/>
            <person name="Alexander A."/>
            <person name="An P."/>
            <person name="Anderson E."/>
            <person name="Anderson S."/>
            <person name="Arachi H."/>
            <person name="Azer M."/>
            <person name="Bachantsang P."/>
            <person name="Barry A."/>
            <person name="Bayul T."/>
            <person name="Berlin A."/>
            <person name="Bessette D."/>
            <person name="Bloom T."/>
            <person name="Blye J."/>
            <person name="Boguslavskiy L."/>
            <person name="Bonnet C."/>
            <person name="Boukhgalter B."/>
            <person name="Bourzgui I."/>
            <person name="Brown A."/>
            <person name="Cahill P."/>
            <person name="Channer S."/>
            <person name="Cheshatsang Y."/>
            <person name="Chuda L."/>
            <person name="Citroen M."/>
            <person name="Collymore A."/>
            <person name="Cooke P."/>
            <person name="Costello M."/>
            <person name="D'Aco K."/>
            <person name="Daza R."/>
            <person name="De Haan G."/>
            <person name="DeGray S."/>
            <person name="DeMaso C."/>
            <person name="Dhargay N."/>
            <person name="Dooley K."/>
            <person name="Dooley E."/>
            <person name="Doricent M."/>
            <person name="Dorje P."/>
            <person name="Dorjee K."/>
            <person name="Dupes A."/>
            <person name="Elong R."/>
            <person name="Falk J."/>
            <person name="Farina A."/>
            <person name="Faro S."/>
            <person name="Ferguson D."/>
            <person name="Fisher S."/>
            <person name="Foley C.D."/>
            <person name="Franke A."/>
            <person name="Friedrich D."/>
            <person name="Gadbois L."/>
            <person name="Gearin G."/>
            <person name="Gearin C.R."/>
            <person name="Giannoukos G."/>
            <person name="Goode T."/>
            <person name="Graham J."/>
            <person name="Grandbois E."/>
            <person name="Grewal S."/>
            <person name="Gyaltsen K."/>
            <person name="Hafez N."/>
            <person name="Hagos B."/>
            <person name="Hall J."/>
            <person name="Henson C."/>
            <person name="Hollinger A."/>
            <person name="Honan T."/>
            <person name="Huard M.D."/>
            <person name="Hughes L."/>
            <person name="Hurhula B."/>
            <person name="Husby M.E."/>
            <person name="Kamat A."/>
            <person name="Kanga B."/>
            <person name="Kashin S."/>
            <person name="Khazanovich D."/>
            <person name="Kisner P."/>
            <person name="Lance K."/>
            <person name="Lara M."/>
            <person name="Lee W."/>
            <person name="Lennon N."/>
            <person name="Letendre F."/>
            <person name="LeVine R."/>
            <person name="Lipovsky A."/>
            <person name="Liu X."/>
            <person name="Liu J."/>
            <person name="Liu S."/>
            <person name="Lokyitsang T."/>
            <person name="Lokyitsang Y."/>
            <person name="Lubonja R."/>
            <person name="Lui A."/>
            <person name="MacDonald P."/>
            <person name="Magnisalis V."/>
            <person name="Maru K."/>
            <person name="Matthews C."/>
            <person name="McCusker W."/>
            <person name="McDonough S."/>
            <person name="Mehta T."/>
            <person name="Meldrim J."/>
            <person name="Meneus L."/>
            <person name="Mihai O."/>
            <person name="Mihalev A."/>
            <person name="Mihova T."/>
            <person name="Mittelman R."/>
            <person name="Mlenga V."/>
            <person name="Montmayeur A."/>
            <person name="Mulrain L."/>
            <person name="Navidi A."/>
            <person name="Naylor J."/>
            <person name="Negash T."/>
            <person name="Nguyen T."/>
            <person name="Nguyen N."/>
            <person name="Nicol R."/>
            <person name="Norbu C."/>
            <person name="Norbu N."/>
            <person name="Novod N."/>
            <person name="O'Neill B."/>
            <person name="Osman S."/>
            <person name="Markiewicz E."/>
            <person name="Oyono O.L."/>
            <person name="Patti C."/>
            <person name="Phunkhang P."/>
            <person name="Pierre F."/>
            <person name="Priest M."/>
            <person name="Raghuraman S."/>
            <person name="Rege F."/>
            <person name="Reyes R."/>
            <person name="Rise C."/>
            <person name="Rogov P."/>
            <person name="Ross K."/>
            <person name="Ryan E."/>
            <person name="Settipalli S."/>
            <person name="Shea T."/>
            <person name="Sherpa N."/>
            <person name="Shi L."/>
            <person name="Shih D."/>
            <person name="Sparrow T."/>
            <person name="Spaulding J."/>
            <person name="Stalker J."/>
            <person name="Stange-Thomann N."/>
            <person name="Stavropoulos S."/>
            <person name="Stone C."/>
            <person name="Strader C."/>
            <person name="Tesfaye S."/>
            <person name="Thomson T."/>
            <person name="Thoulutsang Y."/>
            <person name="Thoulutsang D."/>
            <person name="Topham K."/>
            <person name="Topping I."/>
            <person name="Tsamla T."/>
            <person name="Vassiliev H."/>
            <person name="Vo A."/>
            <person name="Wangchuk T."/>
            <person name="Wangdi T."/>
            <person name="Weiand M."/>
            <person name="Wilkinson J."/>
            <person name="Wilson A."/>
            <person name="Yadav S."/>
            <person name="Young G."/>
            <person name="Yu Q."/>
            <person name="Zembek L."/>
            <person name="Zhong D."/>
            <person name="Zimmer A."/>
            <person name="Zwirko Z."/>
            <person name="Jaffe D.B."/>
            <person name="Alvarez P."/>
            <person name="Brockman W."/>
            <person name="Butler J."/>
            <person name="Chin C."/>
            <person name="Gnerre S."/>
            <person name="Grabherr M."/>
            <person name="Kleber M."/>
            <person name="Mauceli E."/>
            <person name="MacCallum I."/>
        </authorList>
    </citation>
    <scope>NUCLEOTIDE SEQUENCE [LARGE SCALE GENOMIC DNA]</scope>
    <source>
        <strain evidence="13">Tucson 14024-0371.13</strain>
    </source>
</reference>
<feature type="chain" id="PRO_5006454719" description="PLAT domain-containing protein" evidence="9">
    <location>
        <begin position="24"/>
        <end position="1382"/>
    </location>
</feature>
<evidence type="ECO:0000313" key="13">
    <source>
        <dbReference type="Proteomes" id="UP000007801"/>
    </source>
</evidence>
<dbReference type="Gene3D" id="2.60.60.20">
    <property type="entry name" value="PLAT/LH2 domain"/>
    <property type="match status" value="1"/>
</dbReference>
<keyword evidence="13" id="KW-1185">Reference proteome</keyword>
<accession>B3MFP7</accession>
<protein>
    <recommendedName>
        <fullName evidence="14">PLAT domain-containing protein</fullName>
    </recommendedName>
</protein>
<comment type="subcellular location">
    <subcellularLocation>
        <location evidence="1">Membrane</location>
        <topology evidence="1">Multi-pass membrane protein</topology>
    </subcellularLocation>
</comment>
<dbReference type="GO" id="GO:0005261">
    <property type="term" value="F:monoatomic cation channel activity"/>
    <property type="evidence" value="ECO:0007669"/>
    <property type="project" value="TreeGrafter"/>
</dbReference>
<evidence type="ECO:0000256" key="9">
    <source>
        <dbReference type="SAM" id="SignalP"/>
    </source>
</evidence>
<evidence type="ECO:0000256" key="3">
    <source>
        <dbReference type="ARBA" id="ARBA00022692"/>
    </source>
</evidence>
<dbReference type="InParanoid" id="B3MFP7"/>
<dbReference type="OrthoDB" id="2121937at2759"/>
<keyword evidence="9" id="KW-0732">Signal</keyword>
<dbReference type="HOGENOM" id="CLU_003575_0_0_1"/>
<dbReference type="Pfam" id="PF02010">
    <property type="entry name" value="REJ"/>
    <property type="match status" value="1"/>
</dbReference>
<dbReference type="EMBL" id="CH902619">
    <property type="protein sequence ID" value="EDV37737.2"/>
    <property type="molecule type" value="Genomic_DNA"/>
</dbReference>
<feature type="signal peptide" evidence="9">
    <location>
        <begin position="1"/>
        <end position="23"/>
    </location>
</feature>
<keyword evidence="3 8" id="KW-0812">Transmembrane</keyword>
<feature type="domain" description="PLAT" evidence="10">
    <location>
        <begin position="1151"/>
        <end position="1266"/>
    </location>
</feature>
<evidence type="ECO:0000313" key="12">
    <source>
        <dbReference type="EMBL" id="EDV37737.2"/>
    </source>
</evidence>